<protein>
    <submittedName>
        <fullName evidence="2">DUF2790 domain-containing protein</fullName>
    </submittedName>
</protein>
<dbReference type="KEGG" id="plal:FXN65_07680"/>
<dbReference type="InterPro" id="IPR021245">
    <property type="entry name" value="DUF2790"/>
</dbReference>
<evidence type="ECO:0000313" key="3">
    <source>
        <dbReference type="Proteomes" id="UP000327179"/>
    </source>
</evidence>
<keyword evidence="1" id="KW-0732">Signal</keyword>
<dbReference type="AlphaFoldDB" id="A0A5J6QHD4"/>
<proteinExistence type="predicted"/>
<keyword evidence="3" id="KW-1185">Reference proteome</keyword>
<dbReference type="RefSeq" id="WP_151132492.1">
    <property type="nucleotide sequence ID" value="NZ_CP043311.1"/>
</dbReference>
<accession>A0A5J6QHD4</accession>
<evidence type="ECO:0000313" key="2">
    <source>
        <dbReference type="EMBL" id="QEY61950.1"/>
    </source>
</evidence>
<reference evidence="2 3" key="1">
    <citation type="submission" date="2019-08" db="EMBL/GenBank/DDBJ databases">
        <title>Whole-genome Sequencing of e-waste polymer degrading bacterium Pseudomonas sp. strain PE08.</title>
        <authorList>
            <person name="Kirdat K."/>
            <person name="Debbarma P."/>
            <person name="Narawade N."/>
            <person name="Suyal D."/>
            <person name="Thorat V."/>
            <person name="Shouche Y."/>
            <person name="Goel R."/>
            <person name="Yadav A."/>
        </authorList>
    </citation>
    <scope>NUCLEOTIDE SEQUENCE [LARGE SCALE GENOMIC DNA]</scope>
    <source>
        <strain evidence="2 3">PE08</strain>
    </source>
</reference>
<dbReference type="EMBL" id="CP043311">
    <property type="protein sequence ID" value="QEY61950.1"/>
    <property type="molecule type" value="Genomic_DNA"/>
</dbReference>
<dbReference type="Gene3D" id="2.30.140.50">
    <property type="entry name" value="Protein of unknown function DUF2790"/>
    <property type="match status" value="1"/>
</dbReference>
<name>A0A5J6QHD4_9GAMM</name>
<gene>
    <name evidence="2" type="ORF">FXN65_07680</name>
</gene>
<evidence type="ECO:0000256" key="1">
    <source>
        <dbReference type="SAM" id="SignalP"/>
    </source>
</evidence>
<feature type="chain" id="PRO_5023923199" evidence="1">
    <location>
        <begin position="21"/>
        <end position="88"/>
    </location>
</feature>
<dbReference type="Pfam" id="PF10976">
    <property type="entry name" value="DUF2790"/>
    <property type="match status" value="1"/>
</dbReference>
<organism evidence="2 3">
    <name type="scientific">Metapseudomonas lalkuanensis</name>
    <dbReference type="NCBI Taxonomy" id="2604832"/>
    <lineage>
        <taxon>Bacteria</taxon>
        <taxon>Pseudomonadati</taxon>
        <taxon>Pseudomonadota</taxon>
        <taxon>Gammaproteobacteria</taxon>
        <taxon>Pseudomonadales</taxon>
        <taxon>Pseudomonadaceae</taxon>
        <taxon>Metapseudomonas</taxon>
    </lineage>
</organism>
<sequence>MKIASAVSAVLASLAPSVFAQEYQRDIGAGIPAVDYHYGMELDVQRVLYRTDASQRAGVVPVTMVYEDSQGELHKVRFLEWGSHTSNS</sequence>
<feature type="signal peptide" evidence="1">
    <location>
        <begin position="1"/>
        <end position="20"/>
    </location>
</feature>
<dbReference type="Proteomes" id="UP000327179">
    <property type="component" value="Chromosome"/>
</dbReference>